<evidence type="ECO:0000313" key="5">
    <source>
        <dbReference type="Proteomes" id="UP000572817"/>
    </source>
</evidence>
<keyword evidence="2" id="KW-0472">Membrane</keyword>
<feature type="compositionally biased region" description="Basic residues" evidence="1">
    <location>
        <begin position="105"/>
        <end position="114"/>
    </location>
</feature>
<accession>A0A8H4N4S3</accession>
<dbReference type="EMBL" id="WWBZ02000062">
    <property type="protein sequence ID" value="KAF4302952.1"/>
    <property type="molecule type" value="Genomic_DNA"/>
</dbReference>
<evidence type="ECO:0000256" key="1">
    <source>
        <dbReference type="SAM" id="MobiDB-lite"/>
    </source>
</evidence>
<evidence type="ECO:0000256" key="2">
    <source>
        <dbReference type="SAM" id="Phobius"/>
    </source>
</evidence>
<gene>
    <name evidence="4" type="ORF">GTA08_BOTSDO08873</name>
</gene>
<feature type="domain" description="Bulb-type lectin" evidence="3">
    <location>
        <begin position="164"/>
        <end position="284"/>
    </location>
</feature>
<dbReference type="AlphaFoldDB" id="A0A8H4N4S3"/>
<evidence type="ECO:0000259" key="3">
    <source>
        <dbReference type="PROSITE" id="PS50927"/>
    </source>
</evidence>
<dbReference type="SUPFAM" id="SSF51110">
    <property type="entry name" value="alpha-D-mannose-specific plant lectins"/>
    <property type="match status" value="1"/>
</dbReference>
<feature type="compositionally biased region" description="Polar residues" evidence="1">
    <location>
        <begin position="1"/>
        <end position="14"/>
    </location>
</feature>
<sequence>MSPQPTTYAPVQQQQHDREPQHDVEAQYSPAQDNYGNEFVFLDQQHSDKYPVETETPDTYKEAAEEGPPEDKKKSGLSKAQIWAIIIIILVVTAAAIGGGVGKSLSKKKRKSNKHSSSGSTAGAATARRTTTTTSIRTSTTTTKTKTATSSSSTTTACVAQNATYTIAALTATAQGDPITRLSCNVRFSFQNDNNFVAYNDTNTQNMETLWKSNHTTSNCGSNCQLTFDADGNLVNEVDGSEVWDAGTAGKGANLVFMNRAPWVVILGKDGKEVWRSWDGVKEG</sequence>
<keyword evidence="2" id="KW-0812">Transmembrane</keyword>
<keyword evidence="5" id="KW-1185">Reference proteome</keyword>
<dbReference type="PROSITE" id="PS50927">
    <property type="entry name" value="BULB_LECTIN"/>
    <property type="match status" value="1"/>
</dbReference>
<feature type="region of interest" description="Disordered" evidence="1">
    <location>
        <begin position="1"/>
        <end position="76"/>
    </location>
</feature>
<feature type="compositionally biased region" description="Basic and acidic residues" evidence="1">
    <location>
        <begin position="45"/>
        <end position="74"/>
    </location>
</feature>
<feature type="transmembrane region" description="Helical" evidence="2">
    <location>
        <begin position="82"/>
        <end position="102"/>
    </location>
</feature>
<keyword evidence="2" id="KW-1133">Transmembrane helix</keyword>
<feature type="compositionally biased region" description="Basic and acidic residues" evidence="1">
    <location>
        <begin position="15"/>
        <end position="25"/>
    </location>
</feature>
<dbReference type="Gene3D" id="2.90.10.10">
    <property type="entry name" value="Bulb-type lectin domain"/>
    <property type="match status" value="1"/>
</dbReference>
<organism evidence="4 5">
    <name type="scientific">Botryosphaeria dothidea</name>
    <dbReference type="NCBI Taxonomy" id="55169"/>
    <lineage>
        <taxon>Eukaryota</taxon>
        <taxon>Fungi</taxon>
        <taxon>Dikarya</taxon>
        <taxon>Ascomycota</taxon>
        <taxon>Pezizomycotina</taxon>
        <taxon>Dothideomycetes</taxon>
        <taxon>Dothideomycetes incertae sedis</taxon>
        <taxon>Botryosphaeriales</taxon>
        <taxon>Botryosphaeriaceae</taxon>
        <taxon>Botryosphaeria</taxon>
    </lineage>
</organism>
<dbReference type="OrthoDB" id="3883424at2759"/>
<proteinExistence type="predicted"/>
<protein>
    <recommendedName>
        <fullName evidence="3">Bulb-type lectin domain-containing protein</fullName>
    </recommendedName>
</protein>
<comment type="caution">
    <text evidence="4">The sequence shown here is derived from an EMBL/GenBank/DDBJ whole genome shotgun (WGS) entry which is preliminary data.</text>
</comment>
<feature type="region of interest" description="Disordered" evidence="1">
    <location>
        <begin position="102"/>
        <end position="153"/>
    </location>
</feature>
<dbReference type="Proteomes" id="UP000572817">
    <property type="component" value="Unassembled WGS sequence"/>
</dbReference>
<dbReference type="InterPro" id="IPR036426">
    <property type="entry name" value="Bulb-type_lectin_dom_sf"/>
</dbReference>
<dbReference type="InterPro" id="IPR001480">
    <property type="entry name" value="Bulb-type_lectin_dom"/>
</dbReference>
<evidence type="ECO:0000313" key="4">
    <source>
        <dbReference type="EMBL" id="KAF4302952.1"/>
    </source>
</evidence>
<reference evidence="4" key="1">
    <citation type="submission" date="2020-04" db="EMBL/GenBank/DDBJ databases">
        <title>Genome Assembly and Annotation of Botryosphaeria dothidea sdau 11-99, a Latent Pathogen of Apple Fruit Ring Rot in China.</title>
        <authorList>
            <person name="Yu C."/>
            <person name="Diao Y."/>
            <person name="Lu Q."/>
            <person name="Zhao J."/>
            <person name="Cui S."/>
            <person name="Peng C."/>
            <person name="He B."/>
            <person name="Liu H."/>
        </authorList>
    </citation>
    <scope>NUCLEOTIDE SEQUENCE [LARGE SCALE GENOMIC DNA]</scope>
    <source>
        <strain evidence="4">Sdau11-99</strain>
    </source>
</reference>
<feature type="compositionally biased region" description="Low complexity" evidence="1">
    <location>
        <begin position="115"/>
        <end position="153"/>
    </location>
</feature>
<name>A0A8H4N4S3_9PEZI</name>